<evidence type="ECO:0000313" key="2">
    <source>
        <dbReference type="EMBL" id="OGF67447.1"/>
    </source>
</evidence>
<proteinExistence type="predicted"/>
<keyword evidence="1" id="KW-0472">Membrane</keyword>
<dbReference type="AlphaFoldDB" id="A0A1F5VW00"/>
<organism evidence="2 3">
    <name type="scientific">Candidatus Fischerbacteria bacterium RBG_13_37_8</name>
    <dbReference type="NCBI Taxonomy" id="1817863"/>
    <lineage>
        <taxon>Bacteria</taxon>
        <taxon>Candidatus Fischeribacteriota</taxon>
    </lineage>
</organism>
<feature type="transmembrane region" description="Helical" evidence="1">
    <location>
        <begin position="31"/>
        <end position="51"/>
    </location>
</feature>
<reference evidence="2 3" key="1">
    <citation type="journal article" date="2016" name="Nat. Commun.">
        <title>Thousands of microbial genomes shed light on interconnected biogeochemical processes in an aquifer system.</title>
        <authorList>
            <person name="Anantharaman K."/>
            <person name="Brown C.T."/>
            <person name="Hug L.A."/>
            <person name="Sharon I."/>
            <person name="Castelle C.J."/>
            <person name="Probst A.J."/>
            <person name="Thomas B.C."/>
            <person name="Singh A."/>
            <person name="Wilkins M.J."/>
            <person name="Karaoz U."/>
            <person name="Brodie E.L."/>
            <person name="Williams K.H."/>
            <person name="Hubbard S.S."/>
            <person name="Banfield J.F."/>
        </authorList>
    </citation>
    <scope>NUCLEOTIDE SEQUENCE [LARGE SCALE GENOMIC DNA]</scope>
</reference>
<gene>
    <name evidence="2" type="ORF">A2Y62_09140</name>
</gene>
<evidence type="ECO:0000313" key="3">
    <source>
        <dbReference type="Proteomes" id="UP000178943"/>
    </source>
</evidence>
<name>A0A1F5VW00_9BACT</name>
<dbReference type="Proteomes" id="UP000178943">
    <property type="component" value="Unassembled WGS sequence"/>
</dbReference>
<dbReference type="STRING" id="1817863.A2Y62_09140"/>
<accession>A0A1F5VW00</accession>
<sequence length="277" mass="30180">MQICKKSKGLSPPFTKYVSQIPGVLLLNKSIVLRSNVFLIIMVLCVVYAFGQEEGPINDGVGYSNSISKIIIDASGTLHAIWNEDYSIKYARKPNGGNWSEEKAVLERYLAQYTSSPSIGIDAAGNVQALWLDGREIGAGGGIYSSSYDNSSGTCGTNLRANDSVDRVGFYPALAVDSSGNAYAIWHETCDFAAQITGSHPSLHWDIHLNELLTSMNAYTWKLHVGASFTDVSIGSIFYKYIETLLHNEVTGGCAGSYYCPLQSVTCFSPNPLYIIR</sequence>
<keyword evidence="1" id="KW-1133">Transmembrane helix</keyword>
<protein>
    <submittedName>
        <fullName evidence="2">Uncharacterized protein</fullName>
    </submittedName>
</protein>
<keyword evidence="1" id="KW-0812">Transmembrane</keyword>
<evidence type="ECO:0000256" key="1">
    <source>
        <dbReference type="SAM" id="Phobius"/>
    </source>
</evidence>
<dbReference type="EMBL" id="MFGW01000051">
    <property type="protein sequence ID" value="OGF67447.1"/>
    <property type="molecule type" value="Genomic_DNA"/>
</dbReference>
<comment type="caution">
    <text evidence="2">The sequence shown here is derived from an EMBL/GenBank/DDBJ whole genome shotgun (WGS) entry which is preliminary data.</text>
</comment>